<accession>A0A024TP44</accession>
<proteinExistence type="predicted"/>
<evidence type="ECO:0000256" key="1">
    <source>
        <dbReference type="SAM" id="Phobius"/>
    </source>
</evidence>
<keyword evidence="2" id="KW-0732">Signal</keyword>
<feature type="transmembrane region" description="Helical" evidence="1">
    <location>
        <begin position="115"/>
        <end position="138"/>
    </location>
</feature>
<dbReference type="AlphaFoldDB" id="A0A024TP44"/>
<dbReference type="VEuPathDB" id="FungiDB:H310_11405"/>
<dbReference type="GeneID" id="20088455"/>
<feature type="signal peptide" evidence="2">
    <location>
        <begin position="1"/>
        <end position="22"/>
    </location>
</feature>
<sequence length="228" mass="24176">MPVASAGWITFGALVLFGIASGLPFWSHAPPSANVSISVGLWQFCVYVHAKATTTSECPIPFVDVECWWLHATNNSPFSTVRLCSMRSHDTLAMLTCDAPAASTFLRRACSGTGLAAVFLAVAVLALVAASFVVGFVYRDRDYAGPAVPVPTMWPTMLLSLACSFSVAWIVVWSMYSPPTATFGSGAVLQVAATGVLMAALGVEIEEIMALGGLGLCRKALRRIRARV</sequence>
<dbReference type="EMBL" id="KI913982">
    <property type="protein sequence ID" value="ETV95137.1"/>
    <property type="molecule type" value="Genomic_DNA"/>
</dbReference>
<keyword evidence="1" id="KW-0472">Membrane</keyword>
<evidence type="ECO:0000256" key="2">
    <source>
        <dbReference type="SAM" id="SignalP"/>
    </source>
</evidence>
<name>A0A024TP44_9STRA</name>
<dbReference type="RefSeq" id="XP_008876310.1">
    <property type="nucleotide sequence ID" value="XM_008878088.1"/>
</dbReference>
<gene>
    <name evidence="3" type="ORF">H310_11405</name>
</gene>
<feature type="chain" id="PRO_5001534484" evidence="2">
    <location>
        <begin position="23"/>
        <end position="228"/>
    </location>
</feature>
<feature type="transmembrane region" description="Helical" evidence="1">
    <location>
        <begin position="158"/>
        <end position="176"/>
    </location>
</feature>
<evidence type="ECO:0000313" key="3">
    <source>
        <dbReference type="EMBL" id="ETV95137.1"/>
    </source>
</evidence>
<organism evidence="3">
    <name type="scientific">Aphanomyces invadans</name>
    <dbReference type="NCBI Taxonomy" id="157072"/>
    <lineage>
        <taxon>Eukaryota</taxon>
        <taxon>Sar</taxon>
        <taxon>Stramenopiles</taxon>
        <taxon>Oomycota</taxon>
        <taxon>Saprolegniomycetes</taxon>
        <taxon>Saprolegniales</taxon>
        <taxon>Verrucalvaceae</taxon>
        <taxon>Aphanomyces</taxon>
    </lineage>
</organism>
<keyword evidence="1" id="KW-1133">Transmembrane helix</keyword>
<keyword evidence="1" id="KW-0812">Transmembrane</keyword>
<protein>
    <submittedName>
        <fullName evidence="3">Uncharacterized protein</fullName>
    </submittedName>
</protein>
<reference evidence="3" key="1">
    <citation type="submission" date="2013-12" db="EMBL/GenBank/DDBJ databases">
        <title>The Genome Sequence of Aphanomyces invadans NJM9701.</title>
        <authorList>
            <consortium name="The Broad Institute Genomics Platform"/>
            <person name="Russ C."/>
            <person name="Tyler B."/>
            <person name="van West P."/>
            <person name="Dieguez-Uribeondo J."/>
            <person name="Young S.K."/>
            <person name="Zeng Q."/>
            <person name="Gargeya S."/>
            <person name="Fitzgerald M."/>
            <person name="Abouelleil A."/>
            <person name="Alvarado L."/>
            <person name="Chapman S.B."/>
            <person name="Gainer-Dewar J."/>
            <person name="Goldberg J."/>
            <person name="Griggs A."/>
            <person name="Gujja S."/>
            <person name="Hansen M."/>
            <person name="Howarth C."/>
            <person name="Imamovic A."/>
            <person name="Ireland A."/>
            <person name="Larimer J."/>
            <person name="McCowan C."/>
            <person name="Murphy C."/>
            <person name="Pearson M."/>
            <person name="Poon T.W."/>
            <person name="Priest M."/>
            <person name="Roberts A."/>
            <person name="Saif S."/>
            <person name="Shea T."/>
            <person name="Sykes S."/>
            <person name="Wortman J."/>
            <person name="Nusbaum C."/>
            <person name="Birren B."/>
        </authorList>
    </citation>
    <scope>NUCLEOTIDE SEQUENCE [LARGE SCALE GENOMIC DNA]</scope>
    <source>
        <strain evidence="3">NJM9701</strain>
    </source>
</reference>